<evidence type="ECO:0000313" key="1">
    <source>
        <dbReference type="EMBL" id="OWJ69221.1"/>
    </source>
</evidence>
<evidence type="ECO:0000313" key="2">
    <source>
        <dbReference type="Proteomes" id="UP000196655"/>
    </source>
</evidence>
<keyword evidence="2" id="KW-1185">Reference proteome</keyword>
<organism evidence="1 2">
    <name type="scientific">Inquilinus limosus</name>
    <dbReference type="NCBI Taxonomy" id="171674"/>
    <lineage>
        <taxon>Bacteria</taxon>
        <taxon>Pseudomonadati</taxon>
        <taxon>Pseudomonadota</taxon>
        <taxon>Alphaproteobacteria</taxon>
        <taxon>Rhodospirillales</taxon>
        <taxon>Rhodospirillaceae</taxon>
        <taxon>Inquilinus</taxon>
    </lineage>
</organism>
<reference evidence="2" key="1">
    <citation type="submission" date="2017-05" db="EMBL/GenBank/DDBJ databases">
        <authorList>
            <person name="Macchi M."/>
            <person name="Festa S."/>
            <person name="Coppotelli B.M."/>
            <person name="Morelli I.S."/>
        </authorList>
    </citation>
    <scope>NUCLEOTIDE SEQUENCE [LARGE SCALE GENOMIC DNA]</scope>
    <source>
        <strain evidence="2">I</strain>
    </source>
</reference>
<protein>
    <submittedName>
        <fullName evidence="1">Uncharacterized protein</fullName>
    </submittedName>
</protein>
<dbReference type="EMBL" id="NHON01000001">
    <property type="protein sequence ID" value="OWJ69221.1"/>
    <property type="molecule type" value="Genomic_DNA"/>
</dbReference>
<accession>A0A211ZVA8</accession>
<dbReference type="STRING" id="1122125.GCA_000423185_03812"/>
<comment type="caution">
    <text evidence="1">The sequence shown here is derived from an EMBL/GenBank/DDBJ whole genome shotgun (WGS) entry which is preliminary data.</text>
</comment>
<gene>
    <name evidence="1" type="ORF">BWR60_01430</name>
</gene>
<dbReference type="Proteomes" id="UP000196655">
    <property type="component" value="Unassembled WGS sequence"/>
</dbReference>
<dbReference type="SUPFAM" id="SSF52540">
    <property type="entry name" value="P-loop containing nucleoside triphosphate hydrolases"/>
    <property type="match status" value="1"/>
</dbReference>
<sequence>MSQREVVELLLEMVAEAGLGMLLVTHDRTFAEKISTRMLRLAGPEEGAPACGAAELAFRA</sequence>
<proteinExistence type="predicted"/>
<dbReference type="AlphaFoldDB" id="A0A211ZVA8"/>
<name>A0A211ZVA8_9PROT</name>
<dbReference type="InterPro" id="IPR027417">
    <property type="entry name" value="P-loop_NTPase"/>
</dbReference>
<dbReference type="RefSeq" id="WP_088149209.1">
    <property type="nucleotide sequence ID" value="NZ_NHON01000001.1"/>
</dbReference>